<feature type="compositionally biased region" description="Low complexity" evidence="8">
    <location>
        <begin position="246"/>
        <end position="272"/>
    </location>
</feature>
<dbReference type="GO" id="GO:0003677">
    <property type="term" value="F:DNA binding"/>
    <property type="evidence" value="ECO:0007669"/>
    <property type="project" value="UniProtKB-KW"/>
</dbReference>
<feature type="region of interest" description="Disordered" evidence="8">
    <location>
        <begin position="233"/>
        <end position="272"/>
    </location>
</feature>
<dbReference type="InterPro" id="IPR018362">
    <property type="entry name" value="CCAAT-binding_factor_CS"/>
</dbReference>
<organism evidence="9 10">
    <name type="scientific">Batillaria attramentaria</name>
    <dbReference type="NCBI Taxonomy" id="370345"/>
    <lineage>
        <taxon>Eukaryota</taxon>
        <taxon>Metazoa</taxon>
        <taxon>Spiralia</taxon>
        <taxon>Lophotrochozoa</taxon>
        <taxon>Mollusca</taxon>
        <taxon>Gastropoda</taxon>
        <taxon>Caenogastropoda</taxon>
        <taxon>Sorbeoconcha</taxon>
        <taxon>Cerithioidea</taxon>
        <taxon>Batillariidae</taxon>
        <taxon>Batillaria</taxon>
    </lineage>
</organism>
<evidence type="ECO:0000313" key="10">
    <source>
        <dbReference type="Proteomes" id="UP001519460"/>
    </source>
</evidence>
<dbReference type="Pfam" id="PF02045">
    <property type="entry name" value="CBFB_NFYA"/>
    <property type="match status" value="1"/>
</dbReference>
<dbReference type="InterPro" id="IPR001289">
    <property type="entry name" value="NFYA"/>
</dbReference>
<dbReference type="EMBL" id="JACVVK020000114">
    <property type="protein sequence ID" value="KAK7491437.1"/>
    <property type="molecule type" value="Genomic_DNA"/>
</dbReference>
<sequence length="366" mass="40169">MFLTVTSPLSFSDVPHVFGDTPAQRWCESERGEGVQLLKGCAAGHMMTMEMSTPLSAYEQQPLNSFVQAPLTSLALPIQMAQLSQQQMPFVQLAQNQLLQGQQLVMPFNQGQAIQFQGQAPQQLQTMQGQNGQFFQQVPIMCGDGQQILAQVPVQTVPQQAAPAMQGQVLGQFIQTDNGGFIFQPSLVVEQMPNGTPQSLLCNAAPQITMDTSQQTVGQVVQMQQQMQPVSAGTQTTDTSLMIPGSTNTTTVSTSSVTTNTSTATTTSTASPATPQRIPIMVEDAKEDDKPLYVNAKQYHRILKRRQARAKLEACGKIPKYRRKYLHESRHNHALKRMRGIGGRFFSIKDEPDTDIKEVGFAQAVI</sequence>
<evidence type="ECO:0000256" key="7">
    <source>
        <dbReference type="RuleBase" id="RU367155"/>
    </source>
</evidence>
<reference evidence="9 10" key="1">
    <citation type="journal article" date="2023" name="Sci. Data">
        <title>Genome assembly of the Korean intertidal mud-creeper Batillaria attramentaria.</title>
        <authorList>
            <person name="Patra A.K."/>
            <person name="Ho P.T."/>
            <person name="Jun S."/>
            <person name="Lee S.J."/>
            <person name="Kim Y."/>
            <person name="Won Y.J."/>
        </authorList>
    </citation>
    <scope>NUCLEOTIDE SEQUENCE [LARGE SCALE GENOMIC DNA]</scope>
    <source>
        <strain evidence="9">Wonlab-2016</strain>
    </source>
</reference>
<protein>
    <recommendedName>
        <fullName evidence="7">Nuclear transcription factor Y subunit</fullName>
    </recommendedName>
</protein>
<dbReference type="PANTHER" id="PTHR12632">
    <property type="entry name" value="TRANSCRIPTION FACTOR NF-Y ALPHA-RELATED"/>
    <property type="match status" value="1"/>
</dbReference>
<evidence type="ECO:0000256" key="1">
    <source>
        <dbReference type="ARBA" id="ARBA00004123"/>
    </source>
</evidence>
<keyword evidence="5 7" id="KW-0804">Transcription</keyword>
<dbReference type="Proteomes" id="UP001519460">
    <property type="component" value="Unassembled WGS sequence"/>
</dbReference>
<keyword evidence="2 7" id="KW-0805">Transcription regulation</keyword>
<evidence type="ECO:0000256" key="8">
    <source>
        <dbReference type="SAM" id="MobiDB-lite"/>
    </source>
</evidence>
<evidence type="ECO:0000256" key="5">
    <source>
        <dbReference type="ARBA" id="ARBA00023163"/>
    </source>
</evidence>
<comment type="caution">
    <text evidence="9">The sequence shown here is derived from an EMBL/GenBank/DDBJ whole genome shotgun (WGS) entry which is preliminary data.</text>
</comment>
<keyword evidence="3 7" id="KW-0238">DNA-binding</keyword>
<dbReference type="PROSITE" id="PS51152">
    <property type="entry name" value="NFYA_HAP2_2"/>
    <property type="match status" value="1"/>
</dbReference>
<dbReference type="AlphaFoldDB" id="A0ABD0KWF0"/>
<comment type="function">
    <text evidence="7">Component of the sequence-specific heterotrimeric transcription factor (NF-Y) which specifically recognizes a 5'-CCAAT-3' box motif found in the promoters of its target genes.</text>
</comment>
<comment type="similarity">
    <text evidence="7">Belongs to the NFYA/HAP2 subunit family.</text>
</comment>
<name>A0ABD0KWF0_9CAEN</name>
<comment type="subcellular location">
    <subcellularLocation>
        <location evidence="1 7">Nucleus</location>
    </subcellularLocation>
</comment>
<dbReference type="PROSITE" id="PS00686">
    <property type="entry name" value="NFYA_HAP2_1"/>
    <property type="match status" value="1"/>
</dbReference>
<dbReference type="Gene3D" id="6.10.250.2430">
    <property type="match status" value="1"/>
</dbReference>
<accession>A0ABD0KWF0</accession>
<evidence type="ECO:0000256" key="3">
    <source>
        <dbReference type="ARBA" id="ARBA00023125"/>
    </source>
</evidence>
<keyword evidence="4" id="KW-0010">Activator</keyword>
<gene>
    <name evidence="9" type="ORF">BaRGS_00017266</name>
</gene>
<evidence type="ECO:0000256" key="4">
    <source>
        <dbReference type="ARBA" id="ARBA00023159"/>
    </source>
</evidence>
<evidence type="ECO:0000313" key="9">
    <source>
        <dbReference type="EMBL" id="KAK7491437.1"/>
    </source>
</evidence>
<proteinExistence type="inferred from homology"/>
<keyword evidence="10" id="KW-1185">Reference proteome</keyword>
<dbReference type="PRINTS" id="PR00616">
    <property type="entry name" value="CCAATSUBUNTB"/>
</dbReference>
<comment type="subunit">
    <text evidence="7">Heterotrimer.</text>
</comment>
<dbReference type="GO" id="GO:0003700">
    <property type="term" value="F:DNA-binding transcription factor activity"/>
    <property type="evidence" value="ECO:0007669"/>
    <property type="project" value="UniProtKB-UniRule"/>
</dbReference>
<evidence type="ECO:0000256" key="6">
    <source>
        <dbReference type="ARBA" id="ARBA00023242"/>
    </source>
</evidence>
<evidence type="ECO:0000256" key="2">
    <source>
        <dbReference type="ARBA" id="ARBA00023015"/>
    </source>
</evidence>
<dbReference type="GO" id="GO:0005634">
    <property type="term" value="C:nucleus"/>
    <property type="evidence" value="ECO:0007669"/>
    <property type="project" value="UniProtKB-SubCell"/>
</dbReference>
<dbReference type="SMART" id="SM00521">
    <property type="entry name" value="CBF"/>
    <property type="match status" value="1"/>
</dbReference>
<keyword evidence="6 7" id="KW-0539">Nucleus</keyword>